<organism evidence="1 2">
    <name type="scientific">Dothistroma septosporum (strain NZE10 / CBS 128990)</name>
    <name type="common">Red band needle blight fungus</name>
    <name type="synonym">Mycosphaerella pini</name>
    <dbReference type="NCBI Taxonomy" id="675120"/>
    <lineage>
        <taxon>Eukaryota</taxon>
        <taxon>Fungi</taxon>
        <taxon>Dikarya</taxon>
        <taxon>Ascomycota</taxon>
        <taxon>Pezizomycotina</taxon>
        <taxon>Dothideomycetes</taxon>
        <taxon>Dothideomycetidae</taxon>
        <taxon>Mycosphaerellales</taxon>
        <taxon>Mycosphaerellaceae</taxon>
        <taxon>Dothistroma</taxon>
    </lineage>
</organism>
<evidence type="ECO:0000313" key="2">
    <source>
        <dbReference type="Proteomes" id="UP000016933"/>
    </source>
</evidence>
<dbReference type="Proteomes" id="UP000016933">
    <property type="component" value="Unassembled WGS sequence"/>
</dbReference>
<proteinExistence type="predicted"/>
<dbReference type="EMBL" id="KB446536">
    <property type="protein sequence ID" value="EME47532.1"/>
    <property type="molecule type" value="Genomic_DNA"/>
</dbReference>
<accession>N1PVX0</accession>
<gene>
    <name evidence="1" type="ORF">DOTSEDRAFT_69472</name>
</gene>
<reference evidence="1 2" key="2">
    <citation type="journal article" date="2012" name="PLoS Pathog.">
        <title>Diverse lifestyles and strategies of plant pathogenesis encoded in the genomes of eighteen Dothideomycetes fungi.</title>
        <authorList>
            <person name="Ohm R.A."/>
            <person name="Feau N."/>
            <person name="Henrissat B."/>
            <person name="Schoch C.L."/>
            <person name="Horwitz B.A."/>
            <person name="Barry K.W."/>
            <person name="Condon B.J."/>
            <person name="Copeland A.C."/>
            <person name="Dhillon B."/>
            <person name="Glaser F."/>
            <person name="Hesse C.N."/>
            <person name="Kosti I."/>
            <person name="LaButti K."/>
            <person name="Lindquist E.A."/>
            <person name="Lucas S."/>
            <person name="Salamov A.A."/>
            <person name="Bradshaw R.E."/>
            <person name="Ciuffetti L."/>
            <person name="Hamelin R.C."/>
            <person name="Kema G.H.J."/>
            <person name="Lawrence C."/>
            <person name="Scott J.A."/>
            <person name="Spatafora J.W."/>
            <person name="Turgeon B.G."/>
            <person name="de Wit P.J.G.M."/>
            <person name="Zhong S."/>
            <person name="Goodwin S.B."/>
            <person name="Grigoriev I.V."/>
        </authorList>
    </citation>
    <scope>NUCLEOTIDE SEQUENCE [LARGE SCALE GENOMIC DNA]</scope>
    <source>
        <strain evidence="2">NZE10 / CBS 128990</strain>
    </source>
</reference>
<dbReference type="eggNOG" id="ENOG502SPEE">
    <property type="taxonomic scope" value="Eukaryota"/>
</dbReference>
<dbReference type="OMA" id="TFHHPSD"/>
<evidence type="ECO:0008006" key="3">
    <source>
        <dbReference type="Google" id="ProtNLM"/>
    </source>
</evidence>
<sequence length="348" mass="39961">MAGTQEEPTTPALNNIPELPASVANSLLFELPREIRDRIYSLCLMSRETLPVEWPRPRDAHTSYDLQPQLLRTCRVIHNESAALLYTLNNMTFHHPSDANMFVRAIASSMHSQQVTNLSLHIKAQDMRLWMPYITSTDESRSLKADFPNLRELGVRFRSNKWAHQHTPDSNLKTWHEDSRLDEVIDGLRHVFRPENLPEPISEREFQEYMARNPTAFQEAGDNYQFRKRLLELQKARANTPKHRHDIPVVRVCCACRVHSAHFSTLTEPRLTDRTTAEELPPPVPVREGEEFHGFTAIDLQNGVKRLHDPDLGSANVARTPYANKHGVLIALEIHCLDPKKDPTERTA</sequence>
<protein>
    <recommendedName>
        <fullName evidence="3">F-box domain-containing protein</fullName>
    </recommendedName>
</protein>
<keyword evidence="2" id="KW-1185">Reference proteome</keyword>
<dbReference type="OrthoDB" id="62952at2759"/>
<dbReference type="InterPro" id="IPR038883">
    <property type="entry name" value="AN11006-like"/>
</dbReference>
<dbReference type="PANTHER" id="PTHR42085:SF1">
    <property type="entry name" value="F-BOX DOMAIN-CONTAINING PROTEIN"/>
    <property type="match status" value="1"/>
</dbReference>
<dbReference type="AlphaFoldDB" id="N1PVX0"/>
<reference evidence="2" key="1">
    <citation type="journal article" date="2012" name="PLoS Genet.">
        <title>The genomes of the fungal plant pathogens Cladosporium fulvum and Dothistroma septosporum reveal adaptation to different hosts and lifestyles but also signatures of common ancestry.</title>
        <authorList>
            <person name="de Wit P.J.G.M."/>
            <person name="van der Burgt A."/>
            <person name="Oekmen B."/>
            <person name="Stergiopoulos I."/>
            <person name="Abd-Elsalam K.A."/>
            <person name="Aerts A.L."/>
            <person name="Bahkali A.H."/>
            <person name="Beenen H.G."/>
            <person name="Chettri P."/>
            <person name="Cox M.P."/>
            <person name="Datema E."/>
            <person name="de Vries R.P."/>
            <person name="Dhillon B."/>
            <person name="Ganley A.R."/>
            <person name="Griffiths S.A."/>
            <person name="Guo Y."/>
            <person name="Hamelin R.C."/>
            <person name="Henrissat B."/>
            <person name="Kabir M.S."/>
            <person name="Jashni M.K."/>
            <person name="Kema G."/>
            <person name="Klaubauf S."/>
            <person name="Lapidus A."/>
            <person name="Levasseur A."/>
            <person name="Lindquist E."/>
            <person name="Mehrabi R."/>
            <person name="Ohm R.A."/>
            <person name="Owen T.J."/>
            <person name="Salamov A."/>
            <person name="Schwelm A."/>
            <person name="Schijlen E."/>
            <person name="Sun H."/>
            <person name="van den Burg H.A."/>
            <person name="van Ham R.C.H.J."/>
            <person name="Zhang S."/>
            <person name="Goodwin S.B."/>
            <person name="Grigoriev I.V."/>
            <person name="Collemare J."/>
            <person name="Bradshaw R.E."/>
        </authorList>
    </citation>
    <scope>NUCLEOTIDE SEQUENCE [LARGE SCALE GENOMIC DNA]</scope>
    <source>
        <strain evidence="2">NZE10 / CBS 128990</strain>
    </source>
</reference>
<name>N1PVX0_DOTSN</name>
<dbReference type="HOGENOM" id="CLU_756872_0_0_1"/>
<evidence type="ECO:0000313" key="1">
    <source>
        <dbReference type="EMBL" id="EME47532.1"/>
    </source>
</evidence>
<dbReference type="PANTHER" id="PTHR42085">
    <property type="entry name" value="F-BOX DOMAIN-CONTAINING PROTEIN"/>
    <property type="match status" value="1"/>
</dbReference>